<dbReference type="Proteomes" id="UP000823936">
    <property type="component" value="Unassembled WGS sequence"/>
</dbReference>
<dbReference type="SMART" id="SM00345">
    <property type="entry name" value="HTH_GNTR"/>
    <property type="match status" value="1"/>
</dbReference>
<keyword evidence="3" id="KW-0804">Transcription</keyword>
<feature type="non-terminal residue" evidence="5">
    <location>
        <position position="1"/>
    </location>
</feature>
<evidence type="ECO:0000313" key="5">
    <source>
        <dbReference type="EMBL" id="HIV98687.1"/>
    </source>
</evidence>
<organism evidence="5 6">
    <name type="scientific">Candidatus Ornithospirochaeta avicola</name>
    <dbReference type="NCBI Taxonomy" id="2840896"/>
    <lineage>
        <taxon>Bacteria</taxon>
        <taxon>Pseudomonadati</taxon>
        <taxon>Spirochaetota</taxon>
        <taxon>Spirochaetia</taxon>
        <taxon>Spirochaetales</taxon>
        <taxon>Spirochaetaceae</taxon>
        <taxon>Spirochaetaceae incertae sedis</taxon>
        <taxon>Candidatus Ornithospirochaeta</taxon>
    </lineage>
</organism>
<dbReference type="PANTHER" id="PTHR43537:SF5">
    <property type="entry name" value="UXU OPERON TRANSCRIPTIONAL REGULATOR"/>
    <property type="match status" value="1"/>
</dbReference>
<dbReference type="Pfam" id="PF00392">
    <property type="entry name" value="GntR"/>
    <property type="match status" value="1"/>
</dbReference>
<dbReference type="PROSITE" id="PS50949">
    <property type="entry name" value="HTH_GNTR"/>
    <property type="match status" value="1"/>
</dbReference>
<dbReference type="SUPFAM" id="SSF46785">
    <property type="entry name" value="Winged helix' DNA-binding domain"/>
    <property type="match status" value="1"/>
</dbReference>
<dbReference type="Pfam" id="PF07729">
    <property type="entry name" value="FCD"/>
    <property type="match status" value="1"/>
</dbReference>
<dbReference type="SUPFAM" id="SSF48008">
    <property type="entry name" value="GntR ligand-binding domain-like"/>
    <property type="match status" value="1"/>
</dbReference>
<keyword evidence="2" id="KW-0238">DNA-binding</keyword>
<protein>
    <submittedName>
        <fullName evidence="5">GntR family transcriptional regulator</fullName>
    </submittedName>
</protein>
<dbReference type="InterPro" id="IPR036390">
    <property type="entry name" value="WH_DNA-bd_sf"/>
</dbReference>
<dbReference type="InterPro" id="IPR000524">
    <property type="entry name" value="Tscrpt_reg_HTH_GntR"/>
</dbReference>
<evidence type="ECO:0000313" key="6">
    <source>
        <dbReference type="Proteomes" id="UP000823936"/>
    </source>
</evidence>
<dbReference type="Gene3D" id="1.20.120.530">
    <property type="entry name" value="GntR ligand-binding domain-like"/>
    <property type="match status" value="1"/>
</dbReference>
<sequence>YKIFLYNSHFLAYTIIKMNIRADINKDTASFIFDTLKKEILDLTLKPGEEVSENMLTKRFNASRTPVRTAIQRLADMDLIDIAPYQYTKVSLIDYSIARQMIFLRSVMEERVISEFINKADLFLIEDLEHILRKQEILLSSSSFNASDFYNLDTAFHSLFFRDMNCLYIWNMIQDSVHYTRLRMLDIVEVKDFISIYEEHVKMLGIIKTMDKKDLPALLSAHLNGGVRRIHERSNGDYDKYFRNFK</sequence>
<dbReference type="GO" id="GO:0003700">
    <property type="term" value="F:DNA-binding transcription factor activity"/>
    <property type="evidence" value="ECO:0007669"/>
    <property type="project" value="InterPro"/>
</dbReference>
<reference evidence="5" key="1">
    <citation type="journal article" date="2021" name="PeerJ">
        <title>Extensive microbial diversity within the chicken gut microbiome revealed by metagenomics and culture.</title>
        <authorList>
            <person name="Gilroy R."/>
            <person name="Ravi A."/>
            <person name="Getino M."/>
            <person name="Pursley I."/>
            <person name="Horton D.L."/>
            <person name="Alikhan N.F."/>
            <person name="Baker D."/>
            <person name="Gharbi K."/>
            <person name="Hall N."/>
            <person name="Watson M."/>
            <person name="Adriaenssens E.M."/>
            <person name="Foster-Nyarko E."/>
            <person name="Jarju S."/>
            <person name="Secka A."/>
            <person name="Antonio M."/>
            <person name="Oren A."/>
            <person name="Chaudhuri R.R."/>
            <person name="La Ragione R."/>
            <person name="Hildebrand F."/>
            <person name="Pallen M.J."/>
        </authorList>
    </citation>
    <scope>NUCLEOTIDE SEQUENCE</scope>
    <source>
        <strain evidence="5">Gambia11-129</strain>
    </source>
</reference>
<keyword evidence="1" id="KW-0805">Transcription regulation</keyword>
<evidence type="ECO:0000256" key="2">
    <source>
        <dbReference type="ARBA" id="ARBA00023125"/>
    </source>
</evidence>
<evidence type="ECO:0000256" key="1">
    <source>
        <dbReference type="ARBA" id="ARBA00023015"/>
    </source>
</evidence>
<feature type="domain" description="HTH gntR-type" evidence="4">
    <location>
        <begin position="26"/>
        <end position="93"/>
    </location>
</feature>
<accession>A0A9D1PSU2</accession>
<comment type="caution">
    <text evidence="5">The sequence shown here is derived from an EMBL/GenBank/DDBJ whole genome shotgun (WGS) entry which is preliminary data.</text>
</comment>
<gene>
    <name evidence="5" type="ORF">IAB12_02770</name>
</gene>
<dbReference type="EMBL" id="DXHU01000013">
    <property type="protein sequence ID" value="HIV98687.1"/>
    <property type="molecule type" value="Genomic_DNA"/>
</dbReference>
<dbReference type="Gene3D" id="1.10.10.10">
    <property type="entry name" value="Winged helix-like DNA-binding domain superfamily/Winged helix DNA-binding domain"/>
    <property type="match status" value="1"/>
</dbReference>
<evidence type="ECO:0000256" key="3">
    <source>
        <dbReference type="ARBA" id="ARBA00023163"/>
    </source>
</evidence>
<dbReference type="PANTHER" id="PTHR43537">
    <property type="entry name" value="TRANSCRIPTIONAL REGULATOR, GNTR FAMILY"/>
    <property type="match status" value="1"/>
</dbReference>
<dbReference type="InterPro" id="IPR036388">
    <property type="entry name" value="WH-like_DNA-bd_sf"/>
</dbReference>
<dbReference type="InterPro" id="IPR008920">
    <property type="entry name" value="TF_FadR/GntR_C"/>
</dbReference>
<proteinExistence type="predicted"/>
<dbReference type="InterPro" id="IPR011711">
    <property type="entry name" value="GntR_C"/>
</dbReference>
<dbReference type="AlphaFoldDB" id="A0A9D1PSU2"/>
<dbReference type="GO" id="GO:0003677">
    <property type="term" value="F:DNA binding"/>
    <property type="evidence" value="ECO:0007669"/>
    <property type="project" value="UniProtKB-KW"/>
</dbReference>
<evidence type="ECO:0000259" key="4">
    <source>
        <dbReference type="PROSITE" id="PS50949"/>
    </source>
</evidence>
<reference evidence="5" key="2">
    <citation type="submission" date="2021-04" db="EMBL/GenBank/DDBJ databases">
        <authorList>
            <person name="Gilroy R."/>
        </authorList>
    </citation>
    <scope>NUCLEOTIDE SEQUENCE</scope>
    <source>
        <strain evidence="5">Gambia11-129</strain>
    </source>
</reference>
<name>A0A9D1PSU2_9SPIO</name>